<evidence type="ECO:0000313" key="13">
    <source>
        <dbReference type="EMBL" id="RFU37526.1"/>
    </source>
</evidence>
<feature type="transmembrane region" description="Helical" evidence="10">
    <location>
        <begin position="274"/>
        <end position="291"/>
    </location>
</feature>
<feature type="transmembrane region" description="Helical" evidence="10">
    <location>
        <begin position="250"/>
        <end position="268"/>
    </location>
</feature>
<keyword evidence="5 10" id="KW-0812">Transmembrane</keyword>
<comment type="similarity">
    <text evidence="2">Belongs to the cation diffusion facilitator (CDF) transporter (TC 2.A.4) family.</text>
</comment>
<evidence type="ECO:0000256" key="4">
    <source>
        <dbReference type="ARBA" id="ARBA00022475"/>
    </source>
</evidence>
<evidence type="ECO:0000256" key="5">
    <source>
        <dbReference type="ARBA" id="ARBA00022692"/>
    </source>
</evidence>
<dbReference type="GO" id="GO:0015086">
    <property type="term" value="F:cadmium ion transmembrane transporter activity"/>
    <property type="evidence" value="ECO:0007669"/>
    <property type="project" value="TreeGrafter"/>
</dbReference>
<evidence type="ECO:0000259" key="11">
    <source>
        <dbReference type="Pfam" id="PF01545"/>
    </source>
</evidence>
<evidence type="ECO:0000256" key="3">
    <source>
        <dbReference type="ARBA" id="ARBA00022448"/>
    </source>
</evidence>
<feature type="domain" description="Cation efflux protein transmembrane" evidence="11">
    <location>
        <begin position="106"/>
        <end position="299"/>
    </location>
</feature>
<dbReference type="InterPro" id="IPR036837">
    <property type="entry name" value="Cation_efflux_CTD_sf"/>
</dbReference>
<dbReference type="InterPro" id="IPR050291">
    <property type="entry name" value="CDF_Transporter"/>
</dbReference>
<feature type="region of interest" description="Disordered" evidence="9">
    <location>
        <begin position="1"/>
        <end position="64"/>
    </location>
</feature>
<proteinExistence type="inferred from homology"/>
<keyword evidence="6 10" id="KW-1133">Transmembrane helix</keyword>
<dbReference type="GO" id="GO:0006882">
    <property type="term" value="P:intracellular zinc ion homeostasis"/>
    <property type="evidence" value="ECO:0007669"/>
    <property type="project" value="TreeGrafter"/>
</dbReference>
<dbReference type="EMBL" id="QURH01000958">
    <property type="protein sequence ID" value="RFU37526.1"/>
    <property type="molecule type" value="Genomic_DNA"/>
</dbReference>
<reference evidence="13 14" key="1">
    <citation type="submission" date="2018-08" db="EMBL/GenBank/DDBJ databases">
        <title>Actinomadura jelena sp. nov., a novel Actinomycete isolated from soil in Chad.</title>
        <authorList>
            <person name="Shi L."/>
        </authorList>
    </citation>
    <scope>NUCLEOTIDE SEQUENCE [LARGE SCALE GENOMIC DNA]</scope>
    <source>
        <strain evidence="13 14">NEAU-G17</strain>
    </source>
</reference>
<dbReference type="PANTHER" id="PTHR43840">
    <property type="entry name" value="MITOCHONDRIAL METAL TRANSPORTER 1-RELATED"/>
    <property type="match status" value="1"/>
</dbReference>
<dbReference type="GO" id="GO:0015093">
    <property type="term" value="F:ferrous iron transmembrane transporter activity"/>
    <property type="evidence" value="ECO:0007669"/>
    <property type="project" value="TreeGrafter"/>
</dbReference>
<keyword evidence="8 10" id="KW-0472">Membrane</keyword>
<dbReference type="Gene3D" id="1.20.1510.10">
    <property type="entry name" value="Cation efflux protein transmembrane domain"/>
    <property type="match status" value="1"/>
</dbReference>
<dbReference type="SUPFAM" id="SSF160240">
    <property type="entry name" value="Cation efflux protein cytoplasmic domain-like"/>
    <property type="match status" value="1"/>
</dbReference>
<feature type="domain" description="Cation efflux protein cytoplasmic" evidence="12">
    <location>
        <begin position="303"/>
        <end position="379"/>
    </location>
</feature>
<feature type="compositionally biased region" description="Basic and acidic residues" evidence="9">
    <location>
        <begin position="9"/>
        <end position="49"/>
    </location>
</feature>
<comment type="caution">
    <text evidence="13">The sequence shown here is derived from an EMBL/GenBank/DDBJ whole genome shotgun (WGS) entry which is preliminary data.</text>
</comment>
<feature type="transmembrane region" description="Helical" evidence="10">
    <location>
        <begin position="207"/>
        <end position="229"/>
    </location>
</feature>
<keyword evidence="3" id="KW-0813">Transport</keyword>
<dbReference type="GO" id="GO:0005886">
    <property type="term" value="C:plasma membrane"/>
    <property type="evidence" value="ECO:0007669"/>
    <property type="project" value="UniProtKB-SubCell"/>
</dbReference>
<evidence type="ECO:0000259" key="12">
    <source>
        <dbReference type="Pfam" id="PF16916"/>
    </source>
</evidence>
<dbReference type="AlphaFoldDB" id="A0A372JCH3"/>
<protein>
    <submittedName>
        <fullName evidence="13">Cation transporter</fullName>
    </submittedName>
</protein>
<dbReference type="PANTHER" id="PTHR43840:SF15">
    <property type="entry name" value="MITOCHONDRIAL METAL TRANSPORTER 1-RELATED"/>
    <property type="match status" value="1"/>
</dbReference>
<comment type="subcellular location">
    <subcellularLocation>
        <location evidence="1">Cell membrane</location>
        <topology evidence="1">Multi-pass membrane protein</topology>
    </subcellularLocation>
</comment>
<evidence type="ECO:0000256" key="8">
    <source>
        <dbReference type="ARBA" id="ARBA00023136"/>
    </source>
</evidence>
<evidence type="ECO:0000256" key="7">
    <source>
        <dbReference type="ARBA" id="ARBA00023065"/>
    </source>
</evidence>
<dbReference type="GO" id="GO:0015341">
    <property type="term" value="F:zinc efflux antiporter activity"/>
    <property type="evidence" value="ECO:0007669"/>
    <property type="project" value="TreeGrafter"/>
</dbReference>
<dbReference type="SUPFAM" id="SSF161111">
    <property type="entry name" value="Cation efflux protein transmembrane domain-like"/>
    <property type="match status" value="1"/>
</dbReference>
<accession>A0A372JCH3</accession>
<dbReference type="OrthoDB" id="9813655at2"/>
<evidence type="ECO:0000256" key="10">
    <source>
        <dbReference type="SAM" id="Phobius"/>
    </source>
</evidence>
<evidence type="ECO:0000256" key="6">
    <source>
        <dbReference type="ARBA" id="ARBA00022989"/>
    </source>
</evidence>
<dbReference type="Proteomes" id="UP000261811">
    <property type="component" value="Unassembled WGS sequence"/>
</dbReference>
<dbReference type="NCBIfam" id="TIGR01297">
    <property type="entry name" value="CDF"/>
    <property type="match status" value="1"/>
</dbReference>
<sequence length="400" mass="41847">MSTRNEPGPGRDHAHGPAPRRDHEPEPEPGSRRERRAARDSGHGHEGGHGHGQAHGHGHEGWDGGGRSFGAGVWGRVVHFVRPHSHEAADKVDAALEGSADGMRALWTSLLVLAATAVLQAVVVAVSGSVALLGDTLHNAADALTAVPLGIAFMLGRRPPTRRYTYGFGRAEDLAGVVVVLAIGVSSAAAGYAALQRIAHPQPVAHLWTVAAAALIGFAGNELVARYRIRVGRRIGSAALVADGLHARTDGFTSLAVLLGAAGAGLGWTWADPAVGLLITAAILVVLRQAAREVWRRLMDAVDPDLVATAEQALRRVPGVLAVGTVRMRWIGHRLRAECDVVVDPDCTLVEAHDAAVRAEHALMHALPRLTGALVHPDPAPRGGVDHHAVLAGHRSAPGL</sequence>
<organism evidence="13 14">
    <name type="scientific">Actinomadura logoneensis</name>
    <dbReference type="NCBI Taxonomy" id="2293572"/>
    <lineage>
        <taxon>Bacteria</taxon>
        <taxon>Bacillati</taxon>
        <taxon>Actinomycetota</taxon>
        <taxon>Actinomycetes</taxon>
        <taxon>Streptosporangiales</taxon>
        <taxon>Thermomonosporaceae</taxon>
        <taxon>Actinomadura</taxon>
    </lineage>
</organism>
<dbReference type="InterPro" id="IPR027470">
    <property type="entry name" value="Cation_efflux_CTD"/>
</dbReference>
<keyword evidence="7" id="KW-0406">Ion transport</keyword>
<keyword evidence="4" id="KW-1003">Cell membrane</keyword>
<gene>
    <name evidence="13" type="ORF">DZF91_32420</name>
</gene>
<feature type="transmembrane region" description="Helical" evidence="10">
    <location>
        <begin position="110"/>
        <end position="131"/>
    </location>
</feature>
<feature type="transmembrane region" description="Helical" evidence="10">
    <location>
        <begin position="175"/>
        <end position="195"/>
    </location>
</feature>
<dbReference type="InterPro" id="IPR027469">
    <property type="entry name" value="Cation_efflux_TMD_sf"/>
</dbReference>
<dbReference type="Gene3D" id="3.30.70.1350">
    <property type="entry name" value="Cation efflux protein, cytoplasmic domain"/>
    <property type="match status" value="1"/>
</dbReference>
<keyword evidence="14" id="KW-1185">Reference proteome</keyword>
<evidence type="ECO:0000256" key="2">
    <source>
        <dbReference type="ARBA" id="ARBA00008114"/>
    </source>
</evidence>
<dbReference type="Pfam" id="PF01545">
    <property type="entry name" value="Cation_efflux"/>
    <property type="match status" value="1"/>
</dbReference>
<dbReference type="Pfam" id="PF16916">
    <property type="entry name" value="ZT_dimer"/>
    <property type="match status" value="1"/>
</dbReference>
<evidence type="ECO:0000256" key="9">
    <source>
        <dbReference type="SAM" id="MobiDB-lite"/>
    </source>
</evidence>
<evidence type="ECO:0000256" key="1">
    <source>
        <dbReference type="ARBA" id="ARBA00004651"/>
    </source>
</evidence>
<dbReference type="FunFam" id="1.20.1510.10:FF:000006">
    <property type="entry name" value="Divalent cation efflux transporter"/>
    <property type="match status" value="1"/>
</dbReference>
<name>A0A372JCH3_9ACTN</name>
<dbReference type="InterPro" id="IPR002524">
    <property type="entry name" value="Cation_efflux"/>
</dbReference>
<feature type="transmembrane region" description="Helical" evidence="10">
    <location>
        <begin position="137"/>
        <end position="155"/>
    </location>
</feature>
<dbReference type="InterPro" id="IPR058533">
    <property type="entry name" value="Cation_efflux_TM"/>
</dbReference>
<dbReference type="FunFam" id="3.30.70.1350:FF:000014">
    <property type="entry name" value="Cation efflux system protein"/>
    <property type="match status" value="1"/>
</dbReference>
<evidence type="ECO:0000313" key="14">
    <source>
        <dbReference type="Proteomes" id="UP000261811"/>
    </source>
</evidence>